<evidence type="ECO:0000256" key="2">
    <source>
        <dbReference type="ARBA" id="ARBA00016796"/>
    </source>
</evidence>
<dbReference type="Proteomes" id="UP000185779">
    <property type="component" value="Unassembled WGS sequence"/>
</dbReference>
<dbReference type="PANTHER" id="PTHR43491:SF5">
    <property type="entry name" value="UDP-N-ACETYL-D-MANNOSAMINE DEHYDROGENASE"/>
    <property type="match status" value="1"/>
</dbReference>
<feature type="domain" description="UDP-glucose/GDP-mannose dehydrogenase N-terminal" evidence="7">
    <location>
        <begin position="1"/>
        <end position="179"/>
    </location>
</feature>
<dbReference type="InterPro" id="IPR014026">
    <property type="entry name" value="UDP-Glc/GDP-Man_DH_dimer"/>
</dbReference>
<dbReference type="InterPro" id="IPR036291">
    <property type="entry name" value="NAD(P)-bd_dom_sf"/>
</dbReference>
<feature type="domain" description="UDP-glucose/GDP-mannose dehydrogenase dimerisation" evidence="6">
    <location>
        <begin position="202"/>
        <end position="292"/>
    </location>
</feature>
<dbReference type="InterPro" id="IPR001732">
    <property type="entry name" value="UDP-Glc/GDP-Man_DH_N"/>
</dbReference>
<comment type="caution">
    <text evidence="9">The sequence shown here is derived from an EMBL/GenBank/DDBJ whole genome shotgun (WGS) entry which is preliminary data.</text>
</comment>
<comment type="catalytic activity">
    <reaction evidence="4">
        <text>UDP-N-acetyl-alpha-D-mannosamine + 2 NAD(+) + H2O = UDP-N-acetyl-alpha-D-mannosaminouronate + 2 NADH + 3 H(+)</text>
        <dbReference type="Rhea" id="RHEA:25780"/>
        <dbReference type="ChEBI" id="CHEBI:15377"/>
        <dbReference type="ChEBI" id="CHEBI:15378"/>
        <dbReference type="ChEBI" id="CHEBI:57540"/>
        <dbReference type="ChEBI" id="CHEBI:57945"/>
        <dbReference type="ChEBI" id="CHEBI:68623"/>
        <dbReference type="ChEBI" id="CHEBI:70731"/>
        <dbReference type="EC" id="1.1.1.336"/>
    </reaction>
</comment>
<evidence type="ECO:0000256" key="4">
    <source>
        <dbReference type="ARBA" id="ARBA00049130"/>
    </source>
</evidence>
<proteinExistence type="inferred from homology"/>
<dbReference type="EMBL" id="LYOR01000002">
    <property type="protein sequence ID" value="OFV66663.1"/>
    <property type="molecule type" value="Genomic_DNA"/>
</dbReference>
<reference evidence="8" key="2">
    <citation type="journal article" date="2020" name="mSystems">
        <title>Genome- and Community-Level Interaction Insights into Carbon Utilization and Element Cycling Functions of Hydrothermarchaeota in Hydrothermal Sediment.</title>
        <authorList>
            <person name="Zhou Z."/>
            <person name="Liu Y."/>
            <person name="Xu W."/>
            <person name="Pan J."/>
            <person name="Luo Z.H."/>
            <person name="Li M."/>
        </authorList>
    </citation>
    <scope>NUCLEOTIDE SEQUENCE [LARGE SCALE GENOMIC DNA]</scope>
    <source>
        <strain evidence="8">HyVt-386</strain>
    </source>
</reference>
<dbReference type="Pfam" id="PF00984">
    <property type="entry name" value="UDPG_MGDP_dh"/>
    <property type="match status" value="1"/>
</dbReference>
<gene>
    <name evidence="8" type="ORF">ENI32_00525</name>
    <name evidence="9" type="ORF">SBU_000630</name>
</gene>
<dbReference type="Pfam" id="PF03721">
    <property type="entry name" value="UDPG_MGDP_dh_N"/>
    <property type="match status" value="1"/>
</dbReference>
<dbReference type="GO" id="GO:0000271">
    <property type="term" value="P:polysaccharide biosynthetic process"/>
    <property type="evidence" value="ECO:0007669"/>
    <property type="project" value="InterPro"/>
</dbReference>
<name>A0A1F2P682_9EURY</name>
<evidence type="ECO:0000256" key="5">
    <source>
        <dbReference type="PIRNR" id="PIRNR000124"/>
    </source>
</evidence>
<sequence>MKIAVIGLGKAGLPLAGVIADSGLDVIGVDIDEKRCEDINSGRNPVPEERGLDELIEKHGGKGLTAVSSYEDAGGCEAYIIIVPLFIDGAKNPDFGILEAAFRGVGRIMESGDLVVLETTVPPMTTEKLAKRWLEEESGLTLESGEFFLAHSPERIMTGFSISRLREFPKVIGGVNPESGVKAFDIYKKFIPNLRMVSSARVAEFIKVIEGCYRDVNIALANELFKIADELEIDFYEARKYANHEYCYIHMPSTGVGGHCIPVYPWFLIKEMERREKYDYSTILRVSREINDQMINYWLDKIVLACMKIDKPIDEIKICIRGITFRDGVKELYHSRNLALARLLREKGLKVYVSDELFSREEIEKLGLDQIEPGDADVVFDPFRLEVTIK</sequence>
<dbReference type="Proteomes" id="UP000885936">
    <property type="component" value="Unassembled WGS sequence"/>
</dbReference>
<evidence type="ECO:0000259" key="7">
    <source>
        <dbReference type="Pfam" id="PF03721"/>
    </source>
</evidence>
<dbReference type="InterPro" id="IPR028359">
    <property type="entry name" value="UDP_ManNAc/GlcNAc_DH"/>
</dbReference>
<organism evidence="9 10">
    <name type="scientific">Candidatus Syntropharchaeum butanivorans</name>
    <dbReference type="NCBI Taxonomy" id="1839936"/>
    <lineage>
        <taxon>Archaea</taxon>
        <taxon>Methanobacteriati</taxon>
        <taxon>Methanobacteriota</taxon>
        <taxon>Stenosarchaea group</taxon>
        <taxon>Methanomicrobia</taxon>
        <taxon>Methanosarcinales</taxon>
        <taxon>ANME-2 cluster</taxon>
        <taxon>Candidatus Syntropharchaeum</taxon>
    </lineage>
</organism>
<dbReference type="GO" id="GO:0089714">
    <property type="term" value="F:UDP-N-acetyl-D-mannosamine dehydrogenase activity"/>
    <property type="evidence" value="ECO:0007669"/>
    <property type="project" value="UniProtKB-EC"/>
</dbReference>
<evidence type="ECO:0000256" key="1">
    <source>
        <dbReference type="ARBA" id="ARBA00012935"/>
    </source>
</evidence>
<reference evidence="9 10" key="1">
    <citation type="submission" date="2016-05" db="EMBL/GenBank/DDBJ databases">
        <title>Microbial consortia oxidize butane by reversing methanogenesis.</title>
        <authorList>
            <person name="Laso-Perez R."/>
            <person name="Richter M."/>
            <person name="Wegener G."/>
            <person name="Musat F."/>
        </authorList>
    </citation>
    <scope>NUCLEOTIDE SEQUENCE [LARGE SCALE GENOMIC DNA]</scope>
    <source>
        <strain evidence="9">BOX1</strain>
    </source>
</reference>
<dbReference type="SUPFAM" id="SSF48179">
    <property type="entry name" value="6-phosphogluconate dehydrogenase C-terminal domain-like"/>
    <property type="match status" value="1"/>
</dbReference>
<dbReference type="PIRSF" id="PIRSF500136">
    <property type="entry name" value="UDP_ManNAc_DH"/>
    <property type="match status" value="1"/>
</dbReference>
<evidence type="ECO:0000259" key="6">
    <source>
        <dbReference type="Pfam" id="PF00984"/>
    </source>
</evidence>
<dbReference type="Gene3D" id="3.40.50.720">
    <property type="entry name" value="NAD(P)-binding Rossmann-like Domain"/>
    <property type="match status" value="2"/>
</dbReference>
<dbReference type="EC" id="1.1.1.336" evidence="1"/>
<dbReference type="AlphaFoldDB" id="A0A1F2P682"/>
<dbReference type="InterPro" id="IPR036220">
    <property type="entry name" value="UDP-Glc/GDP-Man_DH_C_sf"/>
</dbReference>
<dbReference type="SUPFAM" id="SSF52413">
    <property type="entry name" value="UDP-glucose/GDP-mannose dehydrogenase C-terminal domain"/>
    <property type="match status" value="1"/>
</dbReference>
<comment type="similarity">
    <text evidence="5">Belongs to the UDP-glucose/GDP-mannose dehydrogenase family.</text>
</comment>
<evidence type="ECO:0000313" key="9">
    <source>
        <dbReference type="EMBL" id="OFV66663.1"/>
    </source>
</evidence>
<evidence type="ECO:0000256" key="3">
    <source>
        <dbReference type="ARBA" id="ARBA00030172"/>
    </source>
</evidence>
<dbReference type="PANTHER" id="PTHR43491">
    <property type="entry name" value="UDP-N-ACETYL-D-MANNOSAMINE DEHYDROGENASE"/>
    <property type="match status" value="1"/>
</dbReference>
<protein>
    <recommendedName>
        <fullName evidence="2">UDP-N-acetyl-D-mannosamine dehydrogenase</fullName>
        <ecNumber evidence="1">1.1.1.336</ecNumber>
    </recommendedName>
    <alternativeName>
        <fullName evidence="3">UDP-ManNAc 6-dehydrogenase</fullName>
    </alternativeName>
</protein>
<evidence type="ECO:0000313" key="10">
    <source>
        <dbReference type="Proteomes" id="UP000185779"/>
    </source>
</evidence>
<dbReference type="InterPro" id="IPR008927">
    <property type="entry name" value="6-PGluconate_DH-like_C_sf"/>
</dbReference>
<dbReference type="GO" id="GO:0051287">
    <property type="term" value="F:NAD binding"/>
    <property type="evidence" value="ECO:0007669"/>
    <property type="project" value="InterPro"/>
</dbReference>
<dbReference type="NCBIfam" id="TIGR03026">
    <property type="entry name" value="NDP-sugDHase"/>
    <property type="match status" value="1"/>
</dbReference>
<keyword evidence="10" id="KW-1185">Reference proteome</keyword>
<dbReference type="STRING" id="1839936.SBU_000630"/>
<accession>A0A1F2P682</accession>
<dbReference type="EMBL" id="DRIE01000008">
    <property type="protein sequence ID" value="HEC56365.1"/>
    <property type="molecule type" value="Genomic_DNA"/>
</dbReference>
<dbReference type="InterPro" id="IPR017476">
    <property type="entry name" value="UDP-Glc/GDP-Man"/>
</dbReference>
<dbReference type="SUPFAM" id="SSF51735">
    <property type="entry name" value="NAD(P)-binding Rossmann-fold domains"/>
    <property type="match status" value="1"/>
</dbReference>
<dbReference type="GO" id="GO:0016628">
    <property type="term" value="F:oxidoreductase activity, acting on the CH-CH group of donors, NAD or NADP as acceptor"/>
    <property type="evidence" value="ECO:0007669"/>
    <property type="project" value="InterPro"/>
</dbReference>
<dbReference type="PIRSF" id="PIRSF000124">
    <property type="entry name" value="UDPglc_GDPman_dh"/>
    <property type="match status" value="1"/>
</dbReference>
<keyword evidence="9" id="KW-0560">Oxidoreductase</keyword>
<evidence type="ECO:0000313" key="8">
    <source>
        <dbReference type="EMBL" id="HEC56365.1"/>
    </source>
</evidence>